<keyword evidence="2 4" id="KW-0012">Acyltransferase</keyword>
<name>A0ABW4ERZ6_9PSEU</name>
<dbReference type="EMBL" id="JBHUCO010000007">
    <property type="protein sequence ID" value="MFD1517135.1"/>
    <property type="molecule type" value="Genomic_DNA"/>
</dbReference>
<evidence type="ECO:0000259" key="3">
    <source>
        <dbReference type="PROSITE" id="PS51186"/>
    </source>
</evidence>
<dbReference type="Pfam" id="PF00583">
    <property type="entry name" value="Acetyltransf_1"/>
    <property type="match status" value="1"/>
</dbReference>
<dbReference type="RefSeq" id="WP_344718808.1">
    <property type="nucleotide sequence ID" value="NZ_BAAAUS010000002.1"/>
</dbReference>
<accession>A0ABW4ERZ6</accession>
<dbReference type="PANTHER" id="PTHR43877:SF2">
    <property type="entry name" value="AMINOALKYLPHOSPHONATE N-ACETYLTRANSFERASE-RELATED"/>
    <property type="match status" value="1"/>
</dbReference>
<dbReference type="PANTHER" id="PTHR43877">
    <property type="entry name" value="AMINOALKYLPHOSPHONATE N-ACETYLTRANSFERASE-RELATED-RELATED"/>
    <property type="match status" value="1"/>
</dbReference>
<organism evidence="4 5">
    <name type="scientific">Pseudonocardia yunnanensis</name>
    <dbReference type="NCBI Taxonomy" id="58107"/>
    <lineage>
        <taxon>Bacteria</taxon>
        <taxon>Bacillati</taxon>
        <taxon>Actinomycetota</taxon>
        <taxon>Actinomycetes</taxon>
        <taxon>Pseudonocardiales</taxon>
        <taxon>Pseudonocardiaceae</taxon>
        <taxon>Pseudonocardia</taxon>
    </lineage>
</organism>
<dbReference type="Proteomes" id="UP001597114">
    <property type="component" value="Unassembled WGS sequence"/>
</dbReference>
<dbReference type="InterPro" id="IPR027455">
    <property type="entry name" value="Sper_AcTfrase_N"/>
</dbReference>
<keyword evidence="5" id="KW-1185">Reference proteome</keyword>
<dbReference type="PROSITE" id="PS51186">
    <property type="entry name" value="GNAT"/>
    <property type="match status" value="1"/>
</dbReference>
<dbReference type="InterPro" id="IPR000182">
    <property type="entry name" value="GNAT_dom"/>
</dbReference>
<dbReference type="Gene3D" id="3.40.630.30">
    <property type="match status" value="1"/>
</dbReference>
<keyword evidence="1 4" id="KW-0808">Transferase</keyword>
<evidence type="ECO:0000256" key="2">
    <source>
        <dbReference type="ARBA" id="ARBA00023315"/>
    </source>
</evidence>
<protein>
    <submittedName>
        <fullName evidence="4">GNAT family N-acetyltransferase</fullName>
        <ecNumber evidence="4">2.3.-.-</ecNumber>
    </submittedName>
</protein>
<comment type="caution">
    <text evidence="4">The sequence shown here is derived from an EMBL/GenBank/DDBJ whole genome shotgun (WGS) entry which is preliminary data.</text>
</comment>
<dbReference type="Gene3D" id="1.10.287.900">
    <property type="entry name" value="The crystal structure of the spermine/spermidine acetyltransferase from enterococcus faecali"/>
    <property type="match status" value="1"/>
</dbReference>
<dbReference type="GO" id="GO:0016746">
    <property type="term" value="F:acyltransferase activity"/>
    <property type="evidence" value="ECO:0007669"/>
    <property type="project" value="UniProtKB-KW"/>
</dbReference>
<dbReference type="SUPFAM" id="SSF55729">
    <property type="entry name" value="Acyl-CoA N-acyltransferases (Nat)"/>
    <property type="match status" value="1"/>
</dbReference>
<dbReference type="InterPro" id="IPR050832">
    <property type="entry name" value="Bact_Acetyltransf"/>
</dbReference>
<proteinExistence type="predicted"/>
<gene>
    <name evidence="4" type="ORF">ACFSJD_06545</name>
</gene>
<evidence type="ECO:0000313" key="5">
    <source>
        <dbReference type="Proteomes" id="UP001597114"/>
    </source>
</evidence>
<dbReference type="CDD" id="cd04301">
    <property type="entry name" value="NAT_SF"/>
    <property type="match status" value="1"/>
</dbReference>
<reference evidence="5" key="1">
    <citation type="journal article" date="2019" name="Int. J. Syst. Evol. Microbiol.">
        <title>The Global Catalogue of Microorganisms (GCM) 10K type strain sequencing project: providing services to taxonomists for standard genome sequencing and annotation.</title>
        <authorList>
            <consortium name="The Broad Institute Genomics Platform"/>
            <consortium name="The Broad Institute Genome Sequencing Center for Infectious Disease"/>
            <person name="Wu L."/>
            <person name="Ma J."/>
        </authorList>
    </citation>
    <scope>NUCLEOTIDE SEQUENCE [LARGE SCALE GENOMIC DNA]</scope>
    <source>
        <strain evidence="5">CCM 7043</strain>
    </source>
</reference>
<dbReference type="EC" id="2.3.-.-" evidence="4"/>
<dbReference type="InterPro" id="IPR016181">
    <property type="entry name" value="Acyl_CoA_acyltransferase"/>
</dbReference>
<feature type="domain" description="N-acetyltransferase" evidence="3">
    <location>
        <begin position="6"/>
        <end position="155"/>
    </location>
</feature>
<evidence type="ECO:0000256" key="1">
    <source>
        <dbReference type="ARBA" id="ARBA00022679"/>
    </source>
</evidence>
<evidence type="ECO:0000313" key="4">
    <source>
        <dbReference type="EMBL" id="MFD1517135.1"/>
    </source>
</evidence>
<sequence length="157" mass="17582">MTSSGVHLREITDDNRDAVCALRVRRDQEQFVASVATSLDDAADEPEENPWYRAVYSGDEPVGFVMLSWNVPDERSGVGKYYLWRLLIDEHHQGSGIGREVLTQVVDLVRADGATELYTSYEPGEGEPGPFYLRFGFEPTGEIDDGEIVLRLTLSAR</sequence>